<comment type="caution">
    <text evidence="1">The sequence shown here is derived from an EMBL/GenBank/DDBJ whole genome shotgun (WGS) entry which is preliminary data.</text>
</comment>
<protein>
    <submittedName>
        <fullName evidence="1">Class I SAM-dependent methyltransferase</fullName>
    </submittedName>
</protein>
<evidence type="ECO:0000313" key="1">
    <source>
        <dbReference type="EMBL" id="MFC7751010.1"/>
    </source>
</evidence>
<accession>A0ABW2V8A4</accession>
<dbReference type="PANTHER" id="PTHR35276:SF1">
    <property type="entry name" value="TRNA (MNM(5)S(2)U34)-METHYLTRANSFERASE, CHLOROPLASTIC"/>
    <property type="match status" value="1"/>
</dbReference>
<name>A0ABW2V8A4_9BACL</name>
<dbReference type="GO" id="GO:0032259">
    <property type="term" value="P:methylation"/>
    <property type="evidence" value="ECO:0007669"/>
    <property type="project" value="UniProtKB-KW"/>
</dbReference>
<gene>
    <name evidence="1" type="ORF">ACFQWB_13880</name>
</gene>
<keyword evidence="1" id="KW-0808">Transferase</keyword>
<dbReference type="PANTHER" id="PTHR35276">
    <property type="entry name" value="S-ADENOSYL-L-METHIONINE-DEPENDENT METHYLTRANSFERASES SUPERFAMILY PROTEIN"/>
    <property type="match status" value="1"/>
</dbReference>
<organism evidence="1 2">
    <name type="scientific">Paenibacillus thermoaerophilus</name>
    <dbReference type="NCBI Taxonomy" id="1215385"/>
    <lineage>
        <taxon>Bacteria</taxon>
        <taxon>Bacillati</taxon>
        <taxon>Bacillota</taxon>
        <taxon>Bacilli</taxon>
        <taxon>Bacillales</taxon>
        <taxon>Paenibacillaceae</taxon>
        <taxon>Paenibacillus</taxon>
    </lineage>
</organism>
<dbReference type="Gene3D" id="3.40.50.150">
    <property type="entry name" value="Vaccinia Virus protein VP39"/>
    <property type="match status" value="1"/>
</dbReference>
<dbReference type="RefSeq" id="WP_138789535.1">
    <property type="nucleotide sequence ID" value="NZ_JBHTGQ010000032.1"/>
</dbReference>
<dbReference type="Proteomes" id="UP001596528">
    <property type="component" value="Unassembled WGS sequence"/>
</dbReference>
<dbReference type="SUPFAM" id="SSF53335">
    <property type="entry name" value="S-adenosyl-L-methionine-dependent methyltransferases"/>
    <property type="match status" value="1"/>
</dbReference>
<proteinExistence type="predicted"/>
<reference evidence="2" key="1">
    <citation type="journal article" date="2019" name="Int. J. Syst. Evol. Microbiol.">
        <title>The Global Catalogue of Microorganisms (GCM) 10K type strain sequencing project: providing services to taxonomists for standard genome sequencing and annotation.</title>
        <authorList>
            <consortium name="The Broad Institute Genomics Platform"/>
            <consortium name="The Broad Institute Genome Sequencing Center for Infectious Disease"/>
            <person name="Wu L."/>
            <person name="Ma J."/>
        </authorList>
    </citation>
    <scope>NUCLEOTIDE SEQUENCE [LARGE SCALE GENOMIC DNA]</scope>
    <source>
        <strain evidence="2">JCM 18657</strain>
    </source>
</reference>
<keyword evidence="2" id="KW-1185">Reference proteome</keyword>
<dbReference type="EMBL" id="JBHTGQ010000032">
    <property type="protein sequence ID" value="MFC7751010.1"/>
    <property type="molecule type" value="Genomic_DNA"/>
</dbReference>
<dbReference type="Pfam" id="PF06962">
    <property type="entry name" value="rRNA_methylase"/>
    <property type="match status" value="1"/>
</dbReference>
<dbReference type="CDD" id="cd02440">
    <property type="entry name" value="AdoMet_MTases"/>
    <property type="match status" value="1"/>
</dbReference>
<keyword evidence="1" id="KW-0489">Methyltransferase</keyword>
<dbReference type="InterPro" id="IPR010719">
    <property type="entry name" value="MnmM_MeTrfase"/>
</dbReference>
<sequence length="198" mass="21391">MGFLSVLSFAQKLVEERLHAGGTAVDATVGNGVDTLFLCKRVGPRGAVYGCDIQPQAIERARRRLAEGLPEPPRTLDLQCRSHHELRELVPAEHAGRVDAVMFNLGYLPGYEDESGAAPVITVPATTLPALEAALELLRPGGVLTVVLYPGHDGGGEEAAAVEAWASALPQERCQALRYQFQNRRASAPYLLAVEKRR</sequence>
<dbReference type="GO" id="GO:0008168">
    <property type="term" value="F:methyltransferase activity"/>
    <property type="evidence" value="ECO:0007669"/>
    <property type="project" value="UniProtKB-KW"/>
</dbReference>
<evidence type="ECO:0000313" key="2">
    <source>
        <dbReference type="Proteomes" id="UP001596528"/>
    </source>
</evidence>
<dbReference type="InterPro" id="IPR029063">
    <property type="entry name" value="SAM-dependent_MTases_sf"/>
</dbReference>